<accession>A0A2S7U523</accession>
<dbReference type="AlphaFoldDB" id="A0A2S7U523"/>
<proteinExistence type="predicted"/>
<evidence type="ECO:0000256" key="2">
    <source>
        <dbReference type="SAM" id="Phobius"/>
    </source>
</evidence>
<keyword evidence="2" id="KW-0812">Transmembrane</keyword>
<keyword evidence="4" id="KW-1185">Reference proteome</keyword>
<feature type="transmembrane region" description="Helical" evidence="2">
    <location>
        <begin position="149"/>
        <end position="167"/>
    </location>
</feature>
<evidence type="ECO:0000313" key="3">
    <source>
        <dbReference type="EMBL" id="PQJ30119.1"/>
    </source>
</evidence>
<organism evidence="3 4">
    <name type="scientific">Rubritalea profundi</name>
    <dbReference type="NCBI Taxonomy" id="1658618"/>
    <lineage>
        <taxon>Bacteria</taxon>
        <taxon>Pseudomonadati</taxon>
        <taxon>Verrucomicrobiota</taxon>
        <taxon>Verrucomicrobiia</taxon>
        <taxon>Verrucomicrobiales</taxon>
        <taxon>Rubritaleaceae</taxon>
        <taxon>Rubritalea</taxon>
    </lineage>
</organism>
<protein>
    <submittedName>
        <fullName evidence="3">Uncharacterized protein</fullName>
    </submittedName>
</protein>
<evidence type="ECO:0000256" key="1">
    <source>
        <dbReference type="SAM" id="MobiDB-lite"/>
    </source>
</evidence>
<keyword evidence="2" id="KW-0472">Membrane</keyword>
<gene>
    <name evidence="3" type="ORF">BSZ32_17665</name>
</gene>
<dbReference type="RefSeq" id="WP_105044642.1">
    <property type="nucleotide sequence ID" value="NZ_MQWA01000001.1"/>
</dbReference>
<feature type="compositionally biased region" description="Acidic residues" evidence="1">
    <location>
        <begin position="258"/>
        <end position="270"/>
    </location>
</feature>
<keyword evidence="2" id="KW-1133">Transmembrane helix</keyword>
<feature type="transmembrane region" description="Helical" evidence="2">
    <location>
        <begin position="15"/>
        <end position="34"/>
    </location>
</feature>
<dbReference type="Proteomes" id="UP000239907">
    <property type="component" value="Unassembled WGS sequence"/>
</dbReference>
<sequence length="285" mass="32810">MSEISVIVCKPTQWIKVRAVLIIAMFAVFGYLFYKDGHIGYREKNEQYAYYNLFNEVAVKKANTFESEEKWKEFVATKKIDFPNEENCPLPKDFERDQLWPEILASHYEAIKGSNKKINQAWIDYTGARGWGVEVADHPEDQGSLNTQFYMATCSAALALVMAFIFLRTLTRTMEVTESAYIAPGRKVVPFISMRRIDTRKWYSKGVATIEYEVNGVTKKVKVDGMVYGQFKKKDGEPAEKLYAFIMEHFKGEVIEFESDDENENLEESNSDDHEGENSELAQNS</sequence>
<dbReference type="OrthoDB" id="194705at2"/>
<dbReference type="EMBL" id="MQWA01000001">
    <property type="protein sequence ID" value="PQJ30119.1"/>
    <property type="molecule type" value="Genomic_DNA"/>
</dbReference>
<reference evidence="3 4" key="1">
    <citation type="submission" date="2016-12" db="EMBL/GenBank/DDBJ databases">
        <title>Study of bacterial adaptation to deep sea.</title>
        <authorList>
            <person name="Song J."/>
            <person name="Yoshizawa S."/>
            <person name="Kogure K."/>
        </authorList>
    </citation>
    <scope>NUCLEOTIDE SEQUENCE [LARGE SCALE GENOMIC DNA]</scope>
    <source>
        <strain evidence="3 4">SAORIC-165</strain>
    </source>
</reference>
<feature type="region of interest" description="Disordered" evidence="1">
    <location>
        <begin position="258"/>
        <end position="285"/>
    </location>
</feature>
<comment type="caution">
    <text evidence="3">The sequence shown here is derived from an EMBL/GenBank/DDBJ whole genome shotgun (WGS) entry which is preliminary data.</text>
</comment>
<evidence type="ECO:0000313" key="4">
    <source>
        <dbReference type="Proteomes" id="UP000239907"/>
    </source>
</evidence>
<name>A0A2S7U523_9BACT</name>